<dbReference type="OMA" id="FLQKNCP"/>
<dbReference type="PANTHER" id="PTHR31945:SF45">
    <property type="entry name" value="EXPRESSED PROTEIN"/>
    <property type="match status" value="1"/>
</dbReference>
<dbReference type="InterPro" id="IPR002912">
    <property type="entry name" value="ACT_dom"/>
</dbReference>
<dbReference type="Pfam" id="PF22754">
    <property type="entry name" value="bHLH-TF_ACT-like_plant"/>
    <property type="match status" value="1"/>
</dbReference>
<dbReference type="Proteomes" id="UP000594263">
    <property type="component" value="Unplaced"/>
</dbReference>
<protein>
    <recommendedName>
        <fullName evidence="6">ACT domain-containing protein</fullName>
    </recommendedName>
</protein>
<proteinExistence type="predicted"/>
<evidence type="ECO:0000256" key="4">
    <source>
        <dbReference type="ARBA" id="ARBA00023242"/>
    </source>
</evidence>
<dbReference type="PROSITE" id="PS51671">
    <property type="entry name" value="ACT"/>
    <property type="match status" value="1"/>
</dbReference>
<feature type="domain" description="ACT" evidence="6">
    <location>
        <begin position="89"/>
        <end position="163"/>
    </location>
</feature>
<dbReference type="InterPro" id="IPR051358">
    <property type="entry name" value="TF_AMS/ICE1/BHLH6-like"/>
</dbReference>
<evidence type="ECO:0000313" key="8">
    <source>
        <dbReference type="Proteomes" id="UP000594263"/>
    </source>
</evidence>
<name>A0A7N0T7A0_KALFE</name>
<evidence type="ECO:0000313" key="7">
    <source>
        <dbReference type="EnsemblPlants" id="Kaladp0024s0427.1.v1.1"/>
    </source>
</evidence>
<keyword evidence="3" id="KW-0804">Transcription</keyword>
<dbReference type="PANTHER" id="PTHR31945">
    <property type="entry name" value="TRANSCRIPTION FACTOR SCREAM2-RELATED"/>
    <property type="match status" value="1"/>
</dbReference>
<accession>A0A7N0T7A0</accession>
<keyword evidence="2" id="KW-0805">Transcription regulation</keyword>
<dbReference type="GO" id="GO:0003700">
    <property type="term" value="F:DNA-binding transcription factor activity"/>
    <property type="evidence" value="ECO:0007669"/>
    <property type="project" value="TreeGrafter"/>
</dbReference>
<organism evidence="7 8">
    <name type="scientific">Kalanchoe fedtschenkoi</name>
    <name type="common">Lavender scallops</name>
    <name type="synonym">South American air plant</name>
    <dbReference type="NCBI Taxonomy" id="63787"/>
    <lineage>
        <taxon>Eukaryota</taxon>
        <taxon>Viridiplantae</taxon>
        <taxon>Streptophyta</taxon>
        <taxon>Embryophyta</taxon>
        <taxon>Tracheophyta</taxon>
        <taxon>Spermatophyta</taxon>
        <taxon>Magnoliopsida</taxon>
        <taxon>eudicotyledons</taxon>
        <taxon>Gunneridae</taxon>
        <taxon>Pentapetalae</taxon>
        <taxon>Saxifragales</taxon>
        <taxon>Crassulaceae</taxon>
        <taxon>Kalanchoe</taxon>
    </lineage>
</organism>
<evidence type="ECO:0000259" key="6">
    <source>
        <dbReference type="PROSITE" id="PS51671"/>
    </source>
</evidence>
<dbReference type="Gramene" id="Kaladp0024s0427.1.v1.1">
    <property type="protein sequence ID" value="Kaladp0024s0427.1.v1.1"/>
    <property type="gene ID" value="Kaladp0024s0427.v1.1"/>
</dbReference>
<dbReference type="EnsemblPlants" id="Kaladp0024s0427.1.v1.1">
    <property type="protein sequence ID" value="Kaladp0024s0427.1.v1.1"/>
    <property type="gene ID" value="Kaladp0024s0427.v1.1"/>
</dbReference>
<dbReference type="InterPro" id="IPR054502">
    <property type="entry name" value="bHLH-TF_ACT-like_plant"/>
</dbReference>
<dbReference type="GO" id="GO:0043565">
    <property type="term" value="F:sequence-specific DNA binding"/>
    <property type="evidence" value="ECO:0007669"/>
    <property type="project" value="TreeGrafter"/>
</dbReference>
<dbReference type="AlphaFoldDB" id="A0A7N0T7A0"/>
<evidence type="ECO:0000256" key="3">
    <source>
        <dbReference type="ARBA" id="ARBA00023163"/>
    </source>
</evidence>
<dbReference type="SUPFAM" id="SSF47459">
    <property type="entry name" value="HLH, helix-loop-helix DNA-binding domain"/>
    <property type="match status" value="1"/>
</dbReference>
<keyword evidence="5" id="KW-0175">Coiled coil</keyword>
<reference evidence="7" key="1">
    <citation type="submission" date="2021-01" db="UniProtKB">
        <authorList>
            <consortium name="EnsemblPlants"/>
        </authorList>
    </citation>
    <scope>IDENTIFICATION</scope>
</reference>
<dbReference type="GO" id="GO:0046983">
    <property type="term" value="F:protein dimerization activity"/>
    <property type="evidence" value="ECO:0007669"/>
    <property type="project" value="InterPro"/>
</dbReference>
<evidence type="ECO:0000256" key="1">
    <source>
        <dbReference type="ARBA" id="ARBA00004123"/>
    </source>
</evidence>
<dbReference type="GO" id="GO:0005634">
    <property type="term" value="C:nucleus"/>
    <property type="evidence" value="ECO:0007669"/>
    <property type="project" value="UniProtKB-SubCell"/>
</dbReference>
<feature type="coiled-coil region" evidence="5">
    <location>
        <begin position="3"/>
        <end position="55"/>
    </location>
</feature>
<evidence type="ECO:0000256" key="5">
    <source>
        <dbReference type="SAM" id="Coils"/>
    </source>
</evidence>
<evidence type="ECO:0000256" key="2">
    <source>
        <dbReference type="ARBA" id="ARBA00023015"/>
    </source>
</evidence>
<keyword evidence="8" id="KW-1185">Reference proteome</keyword>
<keyword evidence="4" id="KW-0539">Nucleus</keyword>
<comment type="subcellular location">
    <subcellularLocation>
        <location evidence="1">Nucleus</location>
    </subcellularLocation>
</comment>
<dbReference type="InterPro" id="IPR036638">
    <property type="entry name" value="HLH_DNA-bd_sf"/>
</dbReference>
<sequence length="163" mass="17987">MGYSKQKQKRAALHEKLQQLRSATNSTATDSAAIIDDASKYIEELIEKVEKLNLEISNTSGGSTASSSSNPDMFTMQVAVETVEKGFKINVYSVKNHHGLLISILDAFDELGLDVLDATISCSESFHLEALGGKNEIKACENINEEVIRRALLHAMQTWNEEK</sequence>